<dbReference type="InterPro" id="IPR002156">
    <property type="entry name" value="RNaseH_domain"/>
</dbReference>
<organism evidence="2 3">
    <name type="scientific">Gossypium klotzschianum</name>
    <dbReference type="NCBI Taxonomy" id="34286"/>
    <lineage>
        <taxon>Eukaryota</taxon>
        <taxon>Viridiplantae</taxon>
        <taxon>Streptophyta</taxon>
        <taxon>Embryophyta</taxon>
        <taxon>Tracheophyta</taxon>
        <taxon>Spermatophyta</taxon>
        <taxon>Magnoliopsida</taxon>
        <taxon>eudicotyledons</taxon>
        <taxon>Gunneridae</taxon>
        <taxon>Pentapetalae</taxon>
        <taxon>rosids</taxon>
        <taxon>malvids</taxon>
        <taxon>Malvales</taxon>
        <taxon>Malvaceae</taxon>
        <taxon>Malvoideae</taxon>
        <taxon>Gossypium</taxon>
    </lineage>
</organism>
<sequence>MGCYSFYSGHIHERMVDNIQNNYSLGLGGIDWACIFGMISWCIGKNFITSKPPFHKSHPFFATSPLARDSICLNIDGSIKVKEYIASVGVLVQDSNGVWMFGFCRYLGCCSVLDVELWAILDGLHLALDQGVKCILIQIDSLEAVNAIQQLLTKVHYWCIQHIPREENKIANALAKMVRDRRPGVRILNNPPLR</sequence>
<evidence type="ECO:0000313" key="3">
    <source>
        <dbReference type="Proteomes" id="UP000593573"/>
    </source>
</evidence>
<dbReference type="EMBL" id="JABFAB010000012">
    <property type="protein sequence ID" value="MBA0666435.1"/>
    <property type="molecule type" value="Genomic_DNA"/>
</dbReference>
<protein>
    <recommendedName>
        <fullName evidence="1">RNase H type-1 domain-containing protein</fullName>
    </recommendedName>
</protein>
<accession>A0A7J8VUF1</accession>
<dbReference type="InterPro" id="IPR012337">
    <property type="entry name" value="RNaseH-like_sf"/>
</dbReference>
<dbReference type="PANTHER" id="PTHR47723:SF19">
    <property type="entry name" value="POLYNUCLEOTIDYL TRANSFERASE, RIBONUCLEASE H-LIKE SUPERFAMILY PROTEIN"/>
    <property type="match status" value="1"/>
</dbReference>
<gene>
    <name evidence="2" type="ORF">Goklo_002847</name>
</gene>
<keyword evidence="3" id="KW-1185">Reference proteome</keyword>
<comment type="caution">
    <text evidence="2">The sequence shown here is derived from an EMBL/GenBank/DDBJ whole genome shotgun (WGS) entry which is preliminary data.</text>
</comment>
<dbReference type="AlphaFoldDB" id="A0A7J8VUF1"/>
<reference evidence="2 3" key="1">
    <citation type="journal article" date="2019" name="Genome Biol. Evol.">
        <title>Insights into the evolution of the New World diploid cottons (Gossypium, subgenus Houzingenia) based on genome sequencing.</title>
        <authorList>
            <person name="Grover C.E."/>
            <person name="Arick M.A. 2nd"/>
            <person name="Thrash A."/>
            <person name="Conover J.L."/>
            <person name="Sanders W.S."/>
            <person name="Peterson D.G."/>
            <person name="Frelichowski J.E."/>
            <person name="Scheffler J.A."/>
            <person name="Scheffler B.E."/>
            <person name="Wendel J.F."/>
        </authorList>
    </citation>
    <scope>NUCLEOTIDE SEQUENCE [LARGE SCALE GENOMIC DNA]</scope>
    <source>
        <strain evidence="2">57</strain>
        <tissue evidence="2">Leaf</tissue>
    </source>
</reference>
<dbReference type="Proteomes" id="UP000593573">
    <property type="component" value="Unassembled WGS sequence"/>
</dbReference>
<dbReference type="SUPFAM" id="SSF53098">
    <property type="entry name" value="Ribonuclease H-like"/>
    <property type="match status" value="1"/>
</dbReference>
<feature type="non-terminal residue" evidence="2">
    <location>
        <position position="194"/>
    </location>
</feature>
<dbReference type="InterPro" id="IPR044730">
    <property type="entry name" value="RNase_H-like_dom_plant"/>
</dbReference>
<dbReference type="GO" id="GO:0004523">
    <property type="term" value="F:RNA-DNA hybrid ribonuclease activity"/>
    <property type="evidence" value="ECO:0007669"/>
    <property type="project" value="InterPro"/>
</dbReference>
<evidence type="ECO:0000259" key="1">
    <source>
        <dbReference type="Pfam" id="PF13456"/>
    </source>
</evidence>
<dbReference type="InterPro" id="IPR036397">
    <property type="entry name" value="RNaseH_sf"/>
</dbReference>
<proteinExistence type="predicted"/>
<evidence type="ECO:0000313" key="2">
    <source>
        <dbReference type="EMBL" id="MBA0666435.1"/>
    </source>
</evidence>
<dbReference type="PANTHER" id="PTHR47723">
    <property type="entry name" value="OS05G0353850 PROTEIN"/>
    <property type="match status" value="1"/>
</dbReference>
<dbReference type="Pfam" id="PF13456">
    <property type="entry name" value="RVT_3"/>
    <property type="match status" value="1"/>
</dbReference>
<name>A0A7J8VUF1_9ROSI</name>
<dbReference type="Gene3D" id="3.30.420.10">
    <property type="entry name" value="Ribonuclease H-like superfamily/Ribonuclease H"/>
    <property type="match status" value="1"/>
</dbReference>
<dbReference type="OrthoDB" id="1002037at2759"/>
<dbReference type="CDD" id="cd06222">
    <property type="entry name" value="RNase_H_like"/>
    <property type="match status" value="1"/>
</dbReference>
<feature type="domain" description="RNase H type-1" evidence="1">
    <location>
        <begin position="74"/>
        <end position="151"/>
    </location>
</feature>
<dbReference type="GO" id="GO:0003676">
    <property type="term" value="F:nucleic acid binding"/>
    <property type="evidence" value="ECO:0007669"/>
    <property type="project" value="InterPro"/>
</dbReference>
<dbReference type="InterPro" id="IPR053151">
    <property type="entry name" value="RNase_H-like"/>
</dbReference>